<evidence type="ECO:0000256" key="10">
    <source>
        <dbReference type="ARBA" id="ARBA00023002"/>
    </source>
</evidence>
<dbReference type="AlphaFoldDB" id="A0A9P0GJR1"/>
<dbReference type="GO" id="GO:0016705">
    <property type="term" value="F:oxidoreductase activity, acting on paired donors, with incorporation or reduction of molecular oxygen"/>
    <property type="evidence" value="ECO:0007669"/>
    <property type="project" value="InterPro"/>
</dbReference>
<keyword evidence="11 14" id="KW-0408">Iron</keyword>
<keyword evidence="8" id="KW-0256">Endoplasmic reticulum</keyword>
<evidence type="ECO:0000256" key="1">
    <source>
        <dbReference type="ARBA" id="ARBA00001971"/>
    </source>
</evidence>
<feature type="binding site" description="axial binding residue" evidence="14">
    <location>
        <position position="447"/>
    </location>
    <ligand>
        <name>heme</name>
        <dbReference type="ChEBI" id="CHEBI:30413"/>
    </ligand>
    <ligandPart>
        <name>Fe</name>
        <dbReference type="ChEBI" id="CHEBI:18248"/>
    </ligandPart>
</feature>
<evidence type="ECO:0000256" key="4">
    <source>
        <dbReference type="ARBA" id="ARBA00004406"/>
    </source>
</evidence>
<dbReference type="InterPro" id="IPR036396">
    <property type="entry name" value="Cyt_P450_sf"/>
</dbReference>
<evidence type="ECO:0000256" key="14">
    <source>
        <dbReference type="PIRSR" id="PIRSR602403-1"/>
    </source>
</evidence>
<evidence type="ECO:0008006" key="18">
    <source>
        <dbReference type="Google" id="ProtNLM"/>
    </source>
</evidence>
<name>A0A9P0GJR1_9CUCU</name>
<dbReference type="Proteomes" id="UP001153636">
    <property type="component" value="Chromosome 6"/>
</dbReference>
<protein>
    <recommendedName>
        <fullName evidence="18">Cytochrome P450</fullName>
    </recommendedName>
</protein>
<dbReference type="SUPFAM" id="SSF48264">
    <property type="entry name" value="Cytochrome P450"/>
    <property type="match status" value="1"/>
</dbReference>
<keyword evidence="6 14" id="KW-0349">Heme</keyword>
<dbReference type="InterPro" id="IPR017972">
    <property type="entry name" value="Cyt_P450_CS"/>
</dbReference>
<reference evidence="16" key="1">
    <citation type="submission" date="2022-01" db="EMBL/GenBank/DDBJ databases">
        <authorList>
            <person name="King R."/>
        </authorList>
    </citation>
    <scope>NUCLEOTIDE SEQUENCE</scope>
</reference>
<evidence type="ECO:0000313" key="17">
    <source>
        <dbReference type="Proteomes" id="UP001153636"/>
    </source>
</evidence>
<dbReference type="GO" id="GO:0020037">
    <property type="term" value="F:heme binding"/>
    <property type="evidence" value="ECO:0007669"/>
    <property type="project" value="InterPro"/>
</dbReference>
<dbReference type="FunFam" id="1.10.630.10:FF:000042">
    <property type="entry name" value="Cytochrome P450"/>
    <property type="match status" value="1"/>
</dbReference>
<evidence type="ECO:0000256" key="12">
    <source>
        <dbReference type="ARBA" id="ARBA00023033"/>
    </source>
</evidence>
<keyword evidence="7 14" id="KW-0479">Metal-binding</keyword>
<keyword evidence="10 15" id="KW-0560">Oxidoreductase</keyword>
<evidence type="ECO:0000256" key="15">
    <source>
        <dbReference type="RuleBase" id="RU000461"/>
    </source>
</evidence>
<evidence type="ECO:0000256" key="6">
    <source>
        <dbReference type="ARBA" id="ARBA00022617"/>
    </source>
</evidence>
<dbReference type="GO" id="GO:0005506">
    <property type="term" value="F:iron ion binding"/>
    <property type="evidence" value="ECO:0007669"/>
    <property type="project" value="InterPro"/>
</dbReference>
<comment type="function">
    <text evidence="2">May be involved in the metabolism of insect hormones and in the breakdown of synthetic insecticides.</text>
</comment>
<evidence type="ECO:0000256" key="2">
    <source>
        <dbReference type="ARBA" id="ARBA00003690"/>
    </source>
</evidence>
<dbReference type="PRINTS" id="PR00385">
    <property type="entry name" value="P450"/>
</dbReference>
<dbReference type="Gene3D" id="1.10.630.10">
    <property type="entry name" value="Cytochrome P450"/>
    <property type="match status" value="1"/>
</dbReference>
<dbReference type="OrthoDB" id="2789670at2759"/>
<dbReference type="CDD" id="cd11056">
    <property type="entry name" value="CYP6-like"/>
    <property type="match status" value="1"/>
</dbReference>
<evidence type="ECO:0000256" key="8">
    <source>
        <dbReference type="ARBA" id="ARBA00022824"/>
    </source>
</evidence>
<keyword evidence="17" id="KW-1185">Reference proteome</keyword>
<accession>A0A9P0GJR1</accession>
<dbReference type="InterPro" id="IPR002403">
    <property type="entry name" value="Cyt_P450_E_grp-IV"/>
</dbReference>
<evidence type="ECO:0000256" key="7">
    <source>
        <dbReference type="ARBA" id="ARBA00022723"/>
    </source>
</evidence>
<keyword evidence="9" id="KW-0492">Microsome</keyword>
<dbReference type="InterPro" id="IPR001128">
    <property type="entry name" value="Cyt_P450"/>
</dbReference>
<comment type="similarity">
    <text evidence="5 15">Belongs to the cytochrome P450 family.</text>
</comment>
<keyword evidence="12 15" id="KW-0503">Monooxygenase</keyword>
<comment type="cofactor">
    <cofactor evidence="1 14">
        <name>heme</name>
        <dbReference type="ChEBI" id="CHEBI:30413"/>
    </cofactor>
</comment>
<dbReference type="PROSITE" id="PS00086">
    <property type="entry name" value="CYTOCHROME_P450"/>
    <property type="match status" value="1"/>
</dbReference>
<evidence type="ECO:0000313" key="16">
    <source>
        <dbReference type="EMBL" id="CAH1111758.1"/>
    </source>
</evidence>
<sequence length="505" mass="58744">MLLTSSWIIDSAIILSTLTYLFYKYVTRNFDYWKKQGVFYFEPTPFVGNFADVVTMKKTVAETLKTLYDKTDEPYFGVFAFDEPILVIKSPELLKLILIKDFTYFRQRTIAEGSHSKLISNWLFFQRYSAWKKTRSKLSPIFTSGKLKNMLHSVSDTSELFGHYLNDHLGVLEAKELCVKFTTDSIVKCFFGINGKCLEEGHSDLNAISERVSEISIRNSIIQFLYMFKPFLVDLFRLDFLKKSDLDYLLKAFETSFNSRKAQKNGIKGKVVDYIDLMLESEDTNGTSTSEYESDHYMAMANTIQFYLAGVETSAGSLSFTFYEWAMNPDIQEKARDEVFDMFKKHGKITYESIQEMEYIDMCLAETGRKYTLFQILDRKAENDYKVPDTGLIIKKGTKIFIPYYAFHMDEKYFPEPQKYIPERFLDKTVNADGIYYMPFGEGPRSCLGERFAQMSMKIFLATFLRSFKVEPCDKTPSEITFNPNSFAMISKDGINLRFKRLDEN</sequence>
<dbReference type="PANTHER" id="PTHR24292:SF45">
    <property type="entry name" value="CYTOCHROME P450 6G1-RELATED"/>
    <property type="match status" value="1"/>
</dbReference>
<organism evidence="16 17">
    <name type="scientific">Psylliodes chrysocephalus</name>
    <dbReference type="NCBI Taxonomy" id="3402493"/>
    <lineage>
        <taxon>Eukaryota</taxon>
        <taxon>Metazoa</taxon>
        <taxon>Ecdysozoa</taxon>
        <taxon>Arthropoda</taxon>
        <taxon>Hexapoda</taxon>
        <taxon>Insecta</taxon>
        <taxon>Pterygota</taxon>
        <taxon>Neoptera</taxon>
        <taxon>Endopterygota</taxon>
        <taxon>Coleoptera</taxon>
        <taxon>Polyphaga</taxon>
        <taxon>Cucujiformia</taxon>
        <taxon>Chrysomeloidea</taxon>
        <taxon>Chrysomelidae</taxon>
        <taxon>Galerucinae</taxon>
        <taxon>Alticini</taxon>
        <taxon>Psylliodes</taxon>
    </lineage>
</organism>
<dbReference type="EMBL" id="OV651818">
    <property type="protein sequence ID" value="CAH1111758.1"/>
    <property type="molecule type" value="Genomic_DNA"/>
</dbReference>
<evidence type="ECO:0000256" key="11">
    <source>
        <dbReference type="ARBA" id="ARBA00023004"/>
    </source>
</evidence>
<gene>
    <name evidence="16" type="ORF">PSYICH_LOCUS12559</name>
</gene>
<evidence type="ECO:0000256" key="9">
    <source>
        <dbReference type="ARBA" id="ARBA00022848"/>
    </source>
</evidence>
<dbReference type="GO" id="GO:0005789">
    <property type="term" value="C:endoplasmic reticulum membrane"/>
    <property type="evidence" value="ECO:0007669"/>
    <property type="project" value="UniProtKB-SubCell"/>
</dbReference>
<evidence type="ECO:0000256" key="13">
    <source>
        <dbReference type="ARBA" id="ARBA00023136"/>
    </source>
</evidence>
<dbReference type="InterPro" id="IPR050476">
    <property type="entry name" value="Insect_CytP450_Detox"/>
</dbReference>
<proteinExistence type="inferred from homology"/>
<dbReference type="GO" id="GO:0004497">
    <property type="term" value="F:monooxygenase activity"/>
    <property type="evidence" value="ECO:0007669"/>
    <property type="project" value="UniProtKB-KW"/>
</dbReference>
<evidence type="ECO:0000256" key="3">
    <source>
        <dbReference type="ARBA" id="ARBA00004174"/>
    </source>
</evidence>
<evidence type="ECO:0000256" key="5">
    <source>
        <dbReference type="ARBA" id="ARBA00010617"/>
    </source>
</evidence>
<dbReference type="PRINTS" id="PR00465">
    <property type="entry name" value="EP450IV"/>
</dbReference>
<comment type="subcellular location">
    <subcellularLocation>
        <location evidence="4">Endoplasmic reticulum membrane</location>
        <topology evidence="4">Peripheral membrane protein</topology>
    </subcellularLocation>
    <subcellularLocation>
        <location evidence="3">Microsome membrane</location>
        <topology evidence="3">Peripheral membrane protein</topology>
    </subcellularLocation>
</comment>
<dbReference type="Pfam" id="PF00067">
    <property type="entry name" value="p450"/>
    <property type="match status" value="1"/>
</dbReference>
<keyword evidence="13" id="KW-0472">Membrane</keyword>
<dbReference type="PANTHER" id="PTHR24292">
    <property type="entry name" value="CYTOCHROME P450"/>
    <property type="match status" value="1"/>
</dbReference>